<evidence type="ECO:0000313" key="2">
    <source>
        <dbReference type="Proteomes" id="UP001237011"/>
    </source>
</evidence>
<dbReference type="EMBL" id="CP132191">
    <property type="protein sequence ID" value="WLP85400.1"/>
    <property type="molecule type" value="Genomic_DNA"/>
</dbReference>
<evidence type="ECO:0000313" key="1">
    <source>
        <dbReference type="EMBL" id="WLP85400.1"/>
    </source>
</evidence>
<dbReference type="Proteomes" id="UP001237011">
    <property type="component" value="Chromosome"/>
</dbReference>
<accession>A0ABY9H9Y3</accession>
<evidence type="ECO:0008006" key="3">
    <source>
        <dbReference type="Google" id="ProtNLM"/>
    </source>
</evidence>
<reference evidence="1" key="1">
    <citation type="submission" date="2023-08" db="EMBL/GenBank/DDBJ databases">
        <title>Complete genome sequence of Mycoplasma seminis 2200.</title>
        <authorList>
            <person name="Spergser J."/>
        </authorList>
    </citation>
    <scope>NUCLEOTIDE SEQUENCE [LARGE SCALE GENOMIC DNA]</scope>
    <source>
        <strain evidence="1">2200</strain>
    </source>
</reference>
<dbReference type="RefSeq" id="WP_305937836.1">
    <property type="nucleotide sequence ID" value="NZ_CP132191.1"/>
</dbReference>
<protein>
    <recommendedName>
        <fullName evidence="3">Nucleotidyltransferase</fullName>
    </recommendedName>
</protein>
<organism evidence="1 2">
    <name type="scientific">Mycoplasma seminis</name>
    <dbReference type="NCBI Taxonomy" id="512749"/>
    <lineage>
        <taxon>Bacteria</taxon>
        <taxon>Bacillati</taxon>
        <taxon>Mycoplasmatota</taxon>
        <taxon>Mollicutes</taxon>
        <taxon>Mycoplasmataceae</taxon>
        <taxon>Mycoplasma</taxon>
    </lineage>
</organism>
<keyword evidence="2" id="KW-1185">Reference proteome</keyword>
<proteinExistence type="predicted"/>
<gene>
    <name evidence="1" type="ORF">Q8852_03705</name>
</gene>
<sequence length="330" mass="39300">MRSKEKNYSNIIKQLGNKVIIQGSHALYIQGIISRKPNDIDILLDLKDENLFKRSIFWNEIKKQLTIDNEIVNHEFFNSLLVKISENENINLECMIFKQIPTSFITTINDIKFINAKYMLGFKICQLFTNLFKNFKNREFKIRKIQNYVQDINLIIQAEEISFNETFEIWIQCITINLPYEIMCYKKSPYLKLKEININELLEEYKIDMHQNQNAYDALKFIQSSKEYNEFYKWIDNLYDIKNEILMFMQLFCLENNMNIKETLDNFGPYVKAQNNNLTTACFIFLIKKLKLNYNVFQINDLVSQYTVSNKGDLYIDLLNLSLDITNKIA</sequence>
<name>A0ABY9H9Y3_9MOLU</name>